<evidence type="ECO:0000256" key="1">
    <source>
        <dbReference type="SAM" id="MobiDB-lite"/>
    </source>
</evidence>
<feature type="region of interest" description="Disordered" evidence="1">
    <location>
        <begin position="1"/>
        <end position="86"/>
    </location>
</feature>
<sequence>MDSYRTSLTDANSERISKVNRCKTSAPSRPKVSAIPEVSDISEHSVVDDNDISMGGHTTDHSKNHIMNPTRWPRRSLHAGRGSGVSSYNGEMNAVLLPNQHMHSSSSSQKNNQSRRIGRFELLHRDSSSVITGKHGSIQKKIPEDCSLEGDPLHI</sequence>
<comment type="caution">
    <text evidence="2">The sequence shown here is derived from an EMBL/GenBank/DDBJ whole genome shotgun (WGS) entry which is preliminary data.</text>
</comment>
<reference evidence="2 3" key="1">
    <citation type="submission" date="2024-08" db="EMBL/GenBank/DDBJ databases">
        <title>Gnathostoma spinigerum genome.</title>
        <authorList>
            <person name="Gonzalez-Bertolin B."/>
            <person name="Monzon S."/>
            <person name="Zaballos A."/>
            <person name="Jimenez P."/>
            <person name="Dekumyoy P."/>
            <person name="Varona S."/>
            <person name="Cuesta I."/>
            <person name="Sumanam S."/>
            <person name="Adisakwattana P."/>
            <person name="Gasser R.B."/>
            <person name="Hernandez-Gonzalez A."/>
            <person name="Young N.D."/>
            <person name="Perteguer M.J."/>
        </authorList>
    </citation>
    <scope>NUCLEOTIDE SEQUENCE [LARGE SCALE GENOMIC DNA]</scope>
    <source>
        <strain evidence="2">AL3</strain>
        <tissue evidence="2">Liver</tissue>
    </source>
</reference>
<dbReference type="Proteomes" id="UP001608902">
    <property type="component" value="Unassembled WGS sequence"/>
</dbReference>
<name>A0ABD6EAT2_9BILA</name>
<evidence type="ECO:0000313" key="2">
    <source>
        <dbReference type="EMBL" id="MFH4975249.1"/>
    </source>
</evidence>
<proteinExistence type="predicted"/>
<accession>A0ABD6EAT2</accession>
<dbReference type="EMBL" id="JBGFUD010000794">
    <property type="protein sequence ID" value="MFH4975249.1"/>
    <property type="molecule type" value="Genomic_DNA"/>
</dbReference>
<keyword evidence="3" id="KW-1185">Reference proteome</keyword>
<feature type="compositionally biased region" description="Polar residues" evidence="1">
    <location>
        <begin position="1"/>
        <end position="11"/>
    </location>
</feature>
<organism evidence="2 3">
    <name type="scientific">Gnathostoma spinigerum</name>
    <dbReference type="NCBI Taxonomy" id="75299"/>
    <lineage>
        <taxon>Eukaryota</taxon>
        <taxon>Metazoa</taxon>
        <taxon>Ecdysozoa</taxon>
        <taxon>Nematoda</taxon>
        <taxon>Chromadorea</taxon>
        <taxon>Rhabditida</taxon>
        <taxon>Spirurina</taxon>
        <taxon>Gnathostomatomorpha</taxon>
        <taxon>Gnathostomatoidea</taxon>
        <taxon>Gnathostomatidae</taxon>
        <taxon>Gnathostoma</taxon>
    </lineage>
</organism>
<protein>
    <submittedName>
        <fullName evidence="2">Uncharacterized protein</fullName>
    </submittedName>
</protein>
<dbReference type="AlphaFoldDB" id="A0ABD6EAT2"/>
<evidence type="ECO:0000313" key="3">
    <source>
        <dbReference type="Proteomes" id="UP001608902"/>
    </source>
</evidence>
<gene>
    <name evidence="2" type="ORF">AB6A40_001958</name>
</gene>